<dbReference type="EMBL" id="CP000724">
    <property type="protein sequence ID" value="ABR46474.1"/>
    <property type="molecule type" value="Genomic_DNA"/>
</dbReference>
<proteinExistence type="predicted"/>
<name>A6TJV6_ALKMQ</name>
<dbReference type="OrthoDB" id="9788304at2"/>
<dbReference type="InterPro" id="IPR025874">
    <property type="entry name" value="DZR"/>
</dbReference>
<feature type="domain" description="DZANK-type" evidence="1">
    <location>
        <begin position="105"/>
        <end position="157"/>
    </location>
</feature>
<sequence>MSNLQSKLGDGFSKLQGGLEQGKTRLQTVQEINKLKKMVEDTTEKKSKLLLDLGQLTHLWIREGKLQDSSFTEISNALTEVDQVIFTTFKKINELSANQEEENLCECGALITPNDKFCGECGLKLEEEATKEDIEMIHCSVCQEVIISSCNFCGCCGSKLTA</sequence>
<evidence type="ECO:0000259" key="1">
    <source>
        <dbReference type="Pfam" id="PF12773"/>
    </source>
</evidence>
<dbReference type="KEGG" id="amt:Amet_0241"/>
<dbReference type="eggNOG" id="COG1040">
    <property type="taxonomic scope" value="Bacteria"/>
</dbReference>
<reference evidence="3" key="1">
    <citation type="journal article" date="2016" name="Genome Announc.">
        <title>Complete genome sequence of Alkaliphilus metalliredigens strain QYMF, an alkaliphilic and metal-reducing bacterium isolated from borax-contaminated leachate ponds.</title>
        <authorList>
            <person name="Hwang C."/>
            <person name="Copeland A."/>
            <person name="Lucas S."/>
            <person name="Lapidus A."/>
            <person name="Barry K."/>
            <person name="Detter J.C."/>
            <person name="Glavina Del Rio T."/>
            <person name="Hammon N."/>
            <person name="Israni S."/>
            <person name="Dalin E."/>
            <person name="Tice H."/>
            <person name="Pitluck S."/>
            <person name="Chertkov O."/>
            <person name="Brettin T."/>
            <person name="Bruce D."/>
            <person name="Han C."/>
            <person name="Schmutz J."/>
            <person name="Larimer F."/>
            <person name="Land M.L."/>
            <person name="Hauser L."/>
            <person name="Kyrpides N."/>
            <person name="Mikhailova N."/>
            <person name="Ye Q."/>
            <person name="Zhou J."/>
            <person name="Richardson P."/>
            <person name="Fields M.W."/>
        </authorList>
    </citation>
    <scope>NUCLEOTIDE SEQUENCE [LARGE SCALE GENOMIC DNA]</scope>
    <source>
        <strain evidence="3">QYMF</strain>
    </source>
</reference>
<dbReference type="Proteomes" id="UP000001572">
    <property type="component" value="Chromosome"/>
</dbReference>
<dbReference type="RefSeq" id="WP_011971383.1">
    <property type="nucleotide sequence ID" value="NC_009633.1"/>
</dbReference>
<evidence type="ECO:0000313" key="3">
    <source>
        <dbReference type="Proteomes" id="UP000001572"/>
    </source>
</evidence>
<dbReference type="AlphaFoldDB" id="A6TJV6"/>
<protein>
    <recommendedName>
        <fullName evidence="1">DZANK-type domain-containing protein</fullName>
    </recommendedName>
</protein>
<organism evidence="2 3">
    <name type="scientific">Alkaliphilus metalliredigens (strain QYMF)</name>
    <dbReference type="NCBI Taxonomy" id="293826"/>
    <lineage>
        <taxon>Bacteria</taxon>
        <taxon>Bacillati</taxon>
        <taxon>Bacillota</taxon>
        <taxon>Clostridia</taxon>
        <taxon>Peptostreptococcales</taxon>
        <taxon>Natronincolaceae</taxon>
        <taxon>Alkaliphilus</taxon>
    </lineage>
</organism>
<dbReference type="STRING" id="293826.Amet_0241"/>
<dbReference type="Pfam" id="PF12773">
    <property type="entry name" value="DZR"/>
    <property type="match status" value="1"/>
</dbReference>
<gene>
    <name evidence="2" type="ordered locus">Amet_0241</name>
</gene>
<dbReference type="HOGENOM" id="CLU_117098_2_0_9"/>
<accession>A6TJV6</accession>
<evidence type="ECO:0000313" key="2">
    <source>
        <dbReference type="EMBL" id="ABR46474.1"/>
    </source>
</evidence>
<keyword evidence="3" id="KW-1185">Reference proteome</keyword>